<dbReference type="InterPro" id="IPR008974">
    <property type="entry name" value="TRAF-like"/>
</dbReference>
<evidence type="ECO:0000256" key="1">
    <source>
        <dbReference type="SAM" id="Coils"/>
    </source>
</evidence>
<dbReference type="SUPFAM" id="SSF49599">
    <property type="entry name" value="TRAF domain-like"/>
    <property type="match status" value="1"/>
</dbReference>
<dbReference type="OMA" id="ADICILH"/>
<feature type="compositionally biased region" description="Basic and acidic residues" evidence="2">
    <location>
        <begin position="485"/>
        <end position="498"/>
    </location>
</feature>
<feature type="region of interest" description="Disordered" evidence="2">
    <location>
        <begin position="330"/>
        <end position="349"/>
    </location>
</feature>
<proteinExistence type="predicted"/>
<organism evidence="4 5">
    <name type="scientific">Pseudocohnilembus persalinus</name>
    <name type="common">Ciliate</name>
    <dbReference type="NCBI Taxonomy" id="266149"/>
    <lineage>
        <taxon>Eukaryota</taxon>
        <taxon>Sar</taxon>
        <taxon>Alveolata</taxon>
        <taxon>Ciliophora</taxon>
        <taxon>Intramacronucleata</taxon>
        <taxon>Oligohymenophorea</taxon>
        <taxon>Scuticociliatia</taxon>
        <taxon>Philasterida</taxon>
        <taxon>Pseudocohnilembidae</taxon>
        <taxon>Pseudocohnilembus</taxon>
    </lineage>
</organism>
<feature type="compositionally biased region" description="Basic and acidic residues" evidence="2">
    <location>
        <begin position="291"/>
        <end position="302"/>
    </location>
</feature>
<keyword evidence="5" id="KW-1185">Reference proteome</keyword>
<dbReference type="GO" id="GO:0005164">
    <property type="term" value="F:tumor necrosis factor receptor binding"/>
    <property type="evidence" value="ECO:0007669"/>
    <property type="project" value="TreeGrafter"/>
</dbReference>
<dbReference type="InterPro" id="IPR002083">
    <property type="entry name" value="MATH/TRAF_dom"/>
</dbReference>
<dbReference type="GO" id="GO:0016235">
    <property type="term" value="C:aggresome"/>
    <property type="evidence" value="ECO:0007669"/>
    <property type="project" value="TreeGrafter"/>
</dbReference>
<dbReference type="GO" id="GO:0051865">
    <property type="term" value="P:protein autoubiquitination"/>
    <property type="evidence" value="ECO:0007669"/>
    <property type="project" value="TreeGrafter"/>
</dbReference>
<accession>A0A0V0QVJ3</accession>
<protein>
    <submittedName>
        <fullName evidence="4">TRAF-like protein</fullName>
    </submittedName>
</protein>
<evidence type="ECO:0000256" key="2">
    <source>
        <dbReference type="SAM" id="MobiDB-lite"/>
    </source>
</evidence>
<evidence type="ECO:0000313" key="5">
    <source>
        <dbReference type="Proteomes" id="UP000054937"/>
    </source>
</evidence>
<dbReference type="OrthoDB" id="293662at2759"/>
<dbReference type="AlphaFoldDB" id="A0A0V0QVJ3"/>
<evidence type="ECO:0000313" key="4">
    <source>
        <dbReference type="EMBL" id="KRX06279.1"/>
    </source>
</evidence>
<dbReference type="Proteomes" id="UP000054937">
    <property type="component" value="Unassembled WGS sequence"/>
</dbReference>
<feature type="region of interest" description="Disordered" evidence="2">
    <location>
        <begin position="474"/>
        <end position="498"/>
    </location>
</feature>
<dbReference type="Gene3D" id="2.60.210.10">
    <property type="entry name" value="Apoptosis, Tumor Necrosis Factor Receptor Associated Protein 2, Chain A"/>
    <property type="match status" value="1"/>
</dbReference>
<dbReference type="GO" id="GO:0005778">
    <property type="term" value="C:peroxisomal membrane"/>
    <property type="evidence" value="ECO:0007669"/>
    <property type="project" value="TreeGrafter"/>
</dbReference>
<feature type="region of interest" description="Disordered" evidence="2">
    <location>
        <begin position="568"/>
        <end position="594"/>
    </location>
</feature>
<feature type="domain" description="MATH" evidence="3">
    <location>
        <begin position="71"/>
        <end position="201"/>
    </location>
</feature>
<dbReference type="EMBL" id="LDAU01000097">
    <property type="protein sequence ID" value="KRX06279.1"/>
    <property type="molecule type" value="Genomic_DNA"/>
</dbReference>
<dbReference type="PROSITE" id="PS50144">
    <property type="entry name" value="MATH"/>
    <property type="match status" value="1"/>
</dbReference>
<dbReference type="PANTHER" id="PTHR36754:SF2">
    <property type="entry name" value="E3 UBIQUITIN-PROTEIN LIGASE TRIM37"/>
    <property type="match status" value="1"/>
</dbReference>
<dbReference type="GO" id="GO:0006513">
    <property type="term" value="P:protein monoubiquitination"/>
    <property type="evidence" value="ECO:0007669"/>
    <property type="project" value="TreeGrafter"/>
</dbReference>
<feature type="compositionally biased region" description="Polar residues" evidence="2">
    <location>
        <begin position="276"/>
        <end position="290"/>
    </location>
</feature>
<gene>
    <name evidence="4" type="ORF">PPERSA_06250</name>
</gene>
<dbReference type="GO" id="GO:0070842">
    <property type="term" value="P:aggresome assembly"/>
    <property type="evidence" value="ECO:0007669"/>
    <property type="project" value="TreeGrafter"/>
</dbReference>
<comment type="caution">
    <text evidence="4">The sequence shown here is derived from an EMBL/GenBank/DDBJ whole genome shotgun (WGS) entry which is preliminary data.</text>
</comment>
<dbReference type="InterPro" id="IPR053003">
    <property type="entry name" value="TRIM_RBCC_E3_ubiq-ligases"/>
</dbReference>
<dbReference type="GO" id="GO:0061630">
    <property type="term" value="F:ubiquitin protein ligase activity"/>
    <property type="evidence" value="ECO:0007669"/>
    <property type="project" value="TreeGrafter"/>
</dbReference>
<evidence type="ECO:0000259" key="3">
    <source>
        <dbReference type="PROSITE" id="PS50144"/>
    </source>
</evidence>
<dbReference type="PANTHER" id="PTHR36754">
    <property type="entry name" value="E3 UBIQUITIN-PROTEIN LIGASE TRIM37"/>
    <property type="match status" value="1"/>
</dbReference>
<name>A0A0V0QVJ3_PSEPJ</name>
<dbReference type="InParanoid" id="A0A0V0QVJ3"/>
<sequence>MEDELKKKTYALLQEKTKVNREIQFLDNMQETIQKQLQNSAKSALINQSEEISQILKEINQKSIDLNNMSQNNYQLDLEFLLKEDVIYSKPLFQNNIQWRLKVYPNGNGQSKGVYLSVFLEMTQGCKKSQKYEYRVEMLNQNQNSKYKQKLQKKQSVVREFASEFETGECWGYNRFYKLEMLQEEGFYNPKDDQIVLKFFVRAPSYYQKSKDQALYIQNLEDQQLELNEQVKSQNTQIDTLLSENKRIQNQLKLYKELAQEKHKDNLKYQNKKFDNNQNSDISQKNFSDNKNSKEKNDQEHEDYFNDDEDYEFQQNLKKQEEQIQNLMQQYKKGTSQQSNEQLQQQKDHQKFELENNQNPISQLSEIEVDDFFNQEKEQESESKNLIVINNGNQEDIIDDEDINNAEIQKLKKNLMNSFDKEENQNSCENEKQNHISNNKNLYQNQLVDSFEKIAKKPDFLNTRDSQMIDFQDENQQEDLQNSENSKEFSTEKKQLRQDCEKQLQKNEENNQNKEELCQEQKFIMKKTYNFNSNSNDQFQQQNDENSDIQNLHKKNENQSFLINSKLQKKSHLSEGEKNNAQDNQTLREIQNQN</sequence>
<feature type="region of interest" description="Disordered" evidence="2">
    <location>
        <begin position="271"/>
        <end position="302"/>
    </location>
</feature>
<dbReference type="Pfam" id="PF22486">
    <property type="entry name" value="MATH_2"/>
    <property type="match status" value="1"/>
</dbReference>
<keyword evidence="1" id="KW-0175">Coiled coil</keyword>
<feature type="compositionally biased region" description="Polar residues" evidence="2">
    <location>
        <begin position="581"/>
        <end position="594"/>
    </location>
</feature>
<dbReference type="GO" id="GO:0031625">
    <property type="term" value="F:ubiquitin protein ligase binding"/>
    <property type="evidence" value="ECO:0007669"/>
    <property type="project" value="TreeGrafter"/>
</dbReference>
<reference evidence="4 5" key="1">
    <citation type="journal article" date="2015" name="Sci. Rep.">
        <title>Genome of the facultative scuticociliatosis pathogen Pseudocohnilembus persalinus provides insight into its virulence through horizontal gene transfer.</title>
        <authorList>
            <person name="Xiong J."/>
            <person name="Wang G."/>
            <person name="Cheng J."/>
            <person name="Tian M."/>
            <person name="Pan X."/>
            <person name="Warren A."/>
            <person name="Jiang C."/>
            <person name="Yuan D."/>
            <person name="Miao W."/>
        </authorList>
    </citation>
    <scope>NUCLEOTIDE SEQUENCE [LARGE SCALE GENOMIC DNA]</scope>
    <source>
        <strain evidence="4">36N120E</strain>
    </source>
</reference>
<feature type="coiled-coil region" evidence="1">
    <location>
        <begin position="217"/>
        <end position="265"/>
    </location>
</feature>